<dbReference type="InterPro" id="IPR003660">
    <property type="entry name" value="HAMP_dom"/>
</dbReference>
<keyword evidence="7 15" id="KW-0418">Kinase</keyword>
<dbReference type="SUPFAM" id="SSF158472">
    <property type="entry name" value="HAMP domain-like"/>
    <property type="match status" value="1"/>
</dbReference>
<evidence type="ECO:0000256" key="12">
    <source>
        <dbReference type="SAM" id="Coils"/>
    </source>
</evidence>
<evidence type="ECO:0000256" key="7">
    <source>
        <dbReference type="ARBA" id="ARBA00022777"/>
    </source>
</evidence>
<keyword evidence="11 13" id="KW-0472">Membrane</keyword>
<dbReference type="InterPro" id="IPR003594">
    <property type="entry name" value="HATPase_dom"/>
</dbReference>
<dbReference type="Pfam" id="PF00672">
    <property type="entry name" value="HAMP"/>
    <property type="match status" value="1"/>
</dbReference>
<dbReference type="Proteomes" id="UP000293142">
    <property type="component" value="Unassembled WGS sequence"/>
</dbReference>
<keyword evidence="12" id="KW-0175">Coiled coil</keyword>
<evidence type="ECO:0000256" key="6">
    <source>
        <dbReference type="ARBA" id="ARBA00022741"/>
    </source>
</evidence>
<dbReference type="InterPro" id="IPR050640">
    <property type="entry name" value="Bact_2-comp_sensor_kinase"/>
</dbReference>
<gene>
    <name evidence="15" type="ORF">EYB31_10595</name>
</gene>
<feature type="transmembrane region" description="Helical" evidence="13">
    <location>
        <begin position="34"/>
        <end position="54"/>
    </location>
</feature>
<evidence type="ECO:0000256" key="4">
    <source>
        <dbReference type="ARBA" id="ARBA00022679"/>
    </source>
</evidence>
<keyword evidence="4" id="KW-0808">Transferase</keyword>
<dbReference type="RefSeq" id="WP_131013303.1">
    <property type="nucleotide sequence ID" value="NZ_SIRE01000007.1"/>
</dbReference>
<evidence type="ECO:0000256" key="2">
    <source>
        <dbReference type="ARBA" id="ARBA00022475"/>
    </source>
</evidence>
<feature type="domain" description="HAMP" evidence="14">
    <location>
        <begin position="335"/>
        <end position="388"/>
    </location>
</feature>
<keyword evidence="3" id="KW-0597">Phosphoprotein</keyword>
<dbReference type="SMART" id="SM00304">
    <property type="entry name" value="HAMP"/>
    <property type="match status" value="1"/>
</dbReference>
<keyword evidence="8" id="KW-0067">ATP-binding</keyword>
<keyword evidence="5 13" id="KW-0812">Transmembrane</keyword>
<dbReference type="Gene3D" id="3.30.450.20">
    <property type="entry name" value="PAS domain"/>
    <property type="match status" value="1"/>
</dbReference>
<dbReference type="CDD" id="cd06225">
    <property type="entry name" value="HAMP"/>
    <property type="match status" value="1"/>
</dbReference>
<sequence length="613" mass="69312">MNKTAAASGIMEVYRAMTERISRKIRFRTVQSKIFTLVFVCLIIPFGITFYYSFNSLKEIITDKIGTSVQESLHLTQSNMEEVLGQMMSAAMLVSIDQPVARVLESPGEMSQYERLKITDDMIFKLNSTYLYKMRFYTAIMDAQGQLYSSLENQAKKEIIQNFAWLPEAKAANNQFLWVYEESNLISANKKEPTLIVAKSISSADGRRNIGVVMIFLGVNELGPTLNTLDGTMVLSDANGKVLYRSKGMQLSNLSSDEPVTRRMADSSQGQFIEDIDGQRYIVNYRTIALTGWKIAQFRPYEAVFKEMVDLQKVYLYVIGGILIVFILIAGTIAYGVTRSLRLLRLKMVKVDKGNLHAAAVAVRGTDEIAELMSTYNGMLEQIKELIQNVKEEQKQKEHLRFKMLQAQINPHFLLNTLNNIKWMAYMRRDQEVGDMISHMAVMMEASIGRGEDVIALRQEIEYIQSYVTLQNIRWNGQIELRTDIPDRLLACAIVKFTLQPLVENSIIHGRGQGRNEAQTIDIVCEEEQDHVTLIVRDNGTGVPDNKLRVIKETLAEPQLYRNRERVGLLNVHERIKLHFGDAFGIAVNSAVGEGTAVTVTLPKLLPDGGTHV</sequence>
<evidence type="ECO:0000313" key="15">
    <source>
        <dbReference type="EMBL" id="TBL79358.1"/>
    </source>
</evidence>
<evidence type="ECO:0000256" key="8">
    <source>
        <dbReference type="ARBA" id="ARBA00022840"/>
    </source>
</evidence>
<dbReference type="InterPro" id="IPR036890">
    <property type="entry name" value="HATPase_C_sf"/>
</dbReference>
<evidence type="ECO:0000256" key="1">
    <source>
        <dbReference type="ARBA" id="ARBA00004651"/>
    </source>
</evidence>
<name>A0A4Q9DUV9_9BACL</name>
<keyword evidence="2" id="KW-1003">Cell membrane</keyword>
<evidence type="ECO:0000256" key="10">
    <source>
        <dbReference type="ARBA" id="ARBA00023012"/>
    </source>
</evidence>
<dbReference type="EMBL" id="SIRE01000007">
    <property type="protein sequence ID" value="TBL79358.1"/>
    <property type="molecule type" value="Genomic_DNA"/>
</dbReference>
<dbReference type="Pfam" id="PF02743">
    <property type="entry name" value="dCache_1"/>
    <property type="match status" value="1"/>
</dbReference>
<dbReference type="PROSITE" id="PS50885">
    <property type="entry name" value="HAMP"/>
    <property type="match status" value="1"/>
</dbReference>
<organism evidence="15 16">
    <name type="scientific">Paenibacillus thalictri</name>
    <dbReference type="NCBI Taxonomy" id="2527873"/>
    <lineage>
        <taxon>Bacteria</taxon>
        <taxon>Bacillati</taxon>
        <taxon>Bacillota</taxon>
        <taxon>Bacilli</taxon>
        <taxon>Bacillales</taxon>
        <taxon>Paenibacillaceae</taxon>
        <taxon>Paenibacillus</taxon>
    </lineage>
</organism>
<dbReference type="GO" id="GO:0000155">
    <property type="term" value="F:phosphorelay sensor kinase activity"/>
    <property type="evidence" value="ECO:0007669"/>
    <property type="project" value="InterPro"/>
</dbReference>
<dbReference type="InterPro" id="IPR010559">
    <property type="entry name" value="Sig_transdc_His_kin_internal"/>
</dbReference>
<dbReference type="Pfam" id="PF06580">
    <property type="entry name" value="His_kinase"/>
    <property type="match status" value="1"/>
</dbReference>
<accession>A0A4Q9DUV9</accession>
<evidence type="ECO:0000259" key="14">
    <source>
        <dbReference type="PROSITE" id="PS50885"/>
    </source>
</evidence>
<dbReference type="Gene3D" id="3.30.565.10">
    <property type="entry name" value="Histidine kinase-like ATPase, C-terminal domain"/>
    <property type="match status" value="1"/>
</dbReference>
<dbReference type="AlphaFoldDB" id="A0A4Q9DUV9"/>
<reference evidence="15 16" key="1">
    <citation type="submission" date="2019-02" db="EMBL/GenBank/DDBJ databases">
        <title>Paenibacillus sp. nov., isolated from surface-sterilized tissue of Thalictrum simplex L.</title>
        <authorList>
            <person name="Tuo L."/>
        </authorList>
    </citation>
    <scope>NUCLEOTIDE SEQUENCE [LARGE SCALE GENOMIC DNA]</scope>
    <source>
        <strain evidence="15 16">N2SHLJ1</strain>
    </source>
</reference>
<evidence type="ECO:0000256" key="5">
    <source>
        <dbReference type="ARBA" id="ARBA00022692"/>
    </source>
</evidence>
<keyword evidence="9 13" id="KW-1133">Transmembrane helix</keyword>
<keyword evidence="16" id="KW-1185">Reference proteome</keyword>
<evidence type="ECO:0000256" key="13">
    <source>
        <dbReference type="SAM" id="Phobius"/>
    </source>
</evidence>
<feature type="transmembrane region" description="Helical" evidence="13">
    <location>
        <begin position="314"/>
        <end position="338"/>
    </location>
</feature>
<dbReference type="PANTHER" id="PTHR34220">
    <property type="entry name" value="SENSOR HISTIDINE KINASE YPDA"/>
    <property type="match status" value="1"/>
</dbReference>
<evidence type="ECO:0000313" key="16">
    <source>
        <dbReference type="Proteomes" id="UP000293142"/>
    </source>
</evidence>
<dbReference type="GO" id="GO:0005524">
    <property type="term" value="F:ATP binding"/>
    <property type="evidence" value="ECO:0007669"/>
    <property type="project" value="UniProtKB-KW"/>
</dbReference>
<dbReference type="OrthoDB" id="9776552at2"/>
<dbReference type="InterPro" id="IPR033479">
    <property type="entry name" value="dCache_1"/>
</dbReference>
<dbReference type="Gene3D" id="1.10.287.130">
    <property type="match status" value="1"/>
</dbReference>
<keyword evidence="10" id="KW-0902">Two-component regulatory system</keyword>
<keyword evidence="6" id="KW-0547">Nucleotide-binding</keyword>
<dbReference type="CDD" id="cd18774">
    <property type="entry name" value="PDC2_HK_sensor"/>
    <property type="match status" value="1"/>
</dbReference>
<evidence type="ECO:0000256" key="11">
    <source>
        <dbReference type="ARBA" id="ARBA00023136"/>
    </source>
</evidence>
<evidence type="ECO:0000256" key="9">
    <source>
        <dbReference type="ARBA" id="ARBA00022989"/>
    </source>
</evidence>
<protein>
    <submittedName>
        <fullName evidence="15">Sensor histidine kinase</fullName>
    </submittedName>
</protein>
<dbReference type="SUPFAM" id="SSF55874">
    <property type="entry name" value="ATPase domain of HSP90 chaperone/DNA topoisomerase II/histidine kinase"/>
    <property type="match status" value="1"/>
</dbReference>
<proteinExistence type="predicted"/>
<feature type="coiled-coil region" evidence="12">
    <location>
        <begin position="369"/>
        <end position="403"/>
    </location>
</feature>
<comment type="subcellular location">
    <subcellularLocation>
        <location evidence="1">Cell membrane</location>
        <topology evidence="1">Multi-pass membrane protein</topology>
    </subcellularLocation>
</comment>
<dbReference type="Pfam" id="PF02518">
    <property type="entry name" value="HATPase_c"/>
    <property type="match status" value="1"/>
</dbReference>
<dbReference type="PANTHER" id="PTHR34220:SF11">
    <property type="entry name" value="SENSOR PROTEIN KINASE HPTS"/>
    <property type="match status" value="1"/>
</dbReference>
<comment type="caution">
    <text evidence="15">The sequence shown here is derived from an EMBL/GenBank/DDBJ whole genome shotgun (WGS) entry which is preliminary data.</text>
</comment>
<evidence type="ECO:0000256" key="3">
    <source>
        <dbReference type="ARBA" id="ARBA00022553"/>
    </source>
</evidence>
<dbReference type="GO" id="GO:0005886">
    <property type="term" value="C:plasma membrane"/>
    <property type="evidence" value="ECO:0007669"/>
    <property type="project" value="UniProtKB-SubCell"/>
</dbReference>